<organism evidence="2 3">
    <name type="scientific">Momordica charantia</name>
    <name type="common">Bitter gourd</name>
    <name type="synonym">Balsam pear</name>
    <dbReference type="NCBI Taxonomy" id="3673"/>
    <lineage>
        <taxon>Eukaryota</taxon>
        <taxon>Viridiplantae</taxon>
        <taxon>Streptophyta</taxon>
        <taxon>Embryophyta</taxon>
        <taxon>Tracheophyta</taxon>
        <taxon>Spermatophyta</taxon>
        <taxon>Magnoliopsida</taxon>
        <taxon>eudicotyledons</taxon>
        <taxon>Gunneridae</taxon>
        <taxon>Pentapetalae</taxon>
        <taxon>rosids</taxon>
        <taxon>fabids</taxon>
        <taxon>Cucurbitales</taxon>
        <taxon>Cucurbitaceae</taxon>
        <taxon>Momordiceae</taxon>
        <taxon>Momordica</taxon>
    </lineage>
</organism>
<dbReference type="Proteomes" id="UP000504603">
    <property type="component" value="Unplaced"/>
</dbReference>
<gene>
    <name evidence="3" type="primary">LOC111016633</name>
</gene>
<keyword evidence="2" id="KW-1185">Reference proteome</keyword>
<dbReference type="InterPro" id="IPR008889">
    <property type="entry name" value="VQ"/>
</dbReference>
<reference evidence="3" key="1">
    <citation type="submission" date="2025-08" db="UniProtKB">
        <authorList>
            <consortium name="RefSeq"/>
        </authorList>
    </citation>
    <scope>IDENTIFICATION</scope>
    <source>
        <strain evidence="3">OHB3-1</strain>
    </source>
</reference>
<evidence type="ECO:0000313" key="2">
    <source>
        <dbReference type="Proteomes" id="UP000504603"/>
    </source>
</evidence>
<name>A0A6J1D137_MOMCH</name>
<dbReference type="AlphaFoldDB" id="A0A6J1D137"/>
<dbReference type="InterPro" id="IPR039335">
    <property type="entry name" value="SIB1/2"/>
</dbReference>
<proteinExistence type="predicted"/>
<dbReference type="PANTHER" id="PTHR33624">
    <property type="entry name" value="SIGMA FACTOR BINDING PROTEIN 1, CHLOROPLASTIC"/>
    <property type="match status" value="1"/>
</dbReference>
<dbReference type="Pfam" id="PF05678">
    <property type="entry name" value="VQ"/>
    <property type="match status" value="1"/>
</dbReference>
<protein>
    <submittedName>
        <fullName evidence="3">Sigma factor binding protein 2, chloroplastic-like</fullName>
    </submittedName>
</protein>
<dbReference type="RefSeq" id="XP_022147780.1">
    <property type="nucleotide sequence ID" value="XM_022292088.1"/>
</dbReference>
<evidence type="ECO:0000313" key="3">
    <source>
        <dbReference type="RefSeq" id="XP_022147780.1"/>
    </source>
</evidence>
<evidence type="ECO:0000259" key="1">
    <source>
        <dbReference type="Pfam" id="PF05678"/>
    </source>
</evidence>
<dbReference type="PANTHER" id="PTHR33624:SF2">
    <property type="entry name" value="SIGMA FACTOR BINDING PROTEIN 1, CHLOROPLASTIC"/>
    <property type="match status" value="1"/>
</dbReference>
<sequence>MDRNLIVSEMEPMKKETRKRKLSVQKNQPLKVVYISNPMRVHTSASEFRALVQELTGRDAEFPDPAKFHQASIDVGEMNLEKNREGDDDEEASLDVATTMEDSNDDFLESPYESFEEMLMREMLMENFAVPSRSVESSGLVIGALM</sequence>
<dbReference type="KEGG" id="mcha:111016633"/>
<accession>A0A6J1D137</accession>
<dbReference type="GeneID" id="111016633"/>
<feature type="domain" description="VQ" evidence="1">
    <location>
        <begin position="35"/>
        <end position="60"/>
    </location>
</feature>
<dbReference type="OrthoDB" id="665788at2759"/>